<dbReference type="SMART" id="SM00380">
    <property type="entry name" value="AP2"/>
    <property type="match status" value="1"/>
</dbReference>
<evidence type="ECO:0000256" key="4">
    <source>
        <dbReference type="ARBA" id="ARBA00023163"/>
    </source>
</evidence>
<dbReference type="CDD" id="cd00018">
    <property type="entry name" value="AP2"/>
    <property type="match status" value="1"/>
</dbReference>
<dbReference type="AlphaFoldDB" id="A0AAD1UKU2"/>
<comment type="subcellular location">
    <subcellularLocation>
        <location evidence="1">Nucleus</location>
    </subcellularLocation>
</comment>
<comment type="caution">
    <text evidence="7">The sequence shown here is derived from an EMBL/GenBank/DDBJ whole genome shotgun (WGS) entry which is preliminary data.</text>
</comment>
<evidence type="ECO:0000256" key="5">
    <source>
        <dbReference type="ARBA" id="ARBA00023242"/>
    </source>
</evidence>
<dbReference type="InterPro" id="IPR001471">
    <property type="entry name" value="AP2/ERF_dom"/>
</dbReference>
<reference evidence="7" key="1">
    <citation type="submission" date="2023-07" db="EMBL/GenBank/DDBJ databases">
        <authorList>
            <consortium name="AG Swart"/>
            <person name="Singh M."/>
            <person name="Singh A."/>
            <person name="Seah K."/>
            <person name="Emmerich C."/>
        </authorList>
    </citation>
    <scope>NUCLEOTIDE SEQUENCE</scope>
    <source>
        <strain evidence="7">DP1</strain>
    </source>
</reference>
<dbReference type="GO" id="GO:0005634">
    <property type="term" value="C:nucleus"/>
    <property type="evidence" value="ECO:0007669"/>
    <property type="project" value="UniProtKB-SubCell"/>
</dbReference>
<dbReference type="PROSITE" id="PS51032">
    <property type="entry name" value="AP2_ERF"/>
    <property type="match status" value="1"/>
</dbReference>
<gene>
    <name evidence="7" type="ORF">ECRASSUSDP1_LOCUS11009</name>
</gene>
<protein>
    <recommendedName>
        <fullName evidence="6">AP2/ERF domain-containing protein</fullName>
    </recommendedName>
</protein>
<dbReference type="Gene3D" id="3.30.730.10">
    <property type="entry name" value="AP2/ERF domain"/>
    <property type="match status" value="1"/>
</dbReference>
<keyword evidence="5" id="KW-0539">Nucleus</keyword>
<dbReference type="GO" id="GO:0003677">
    <property type="term" value="F:DNA binding"/>
    <property type="evidence" value="ECO:0007669"/>
    <property type="project" value="UniProtKB-KW"/>
</dbReference>
<dbReference type="EMBL" id="CAMPGE010010860">
    <property type="protein sequence ID" value="CAI2369706.1"/>
    <property type="molecule type" value="Genomic_DNA"/>
</dbReference>
<dbReference type="InterPro" id="IPR036955">
    <property type="entry name" value="AP2/ERF_dom_sf"/>
</dbReference>
<sequence length="249" mass="29315">MNTYNNSQIYDQEFLPVCDDSGILEYLEAIYCVCLPTQIPVETQIYSDFIYWPLETGFYMPEISDSYCDQLQDYCQCQIDQSSHPPLKTEAQALDEMLQVELTRDVNKHEENEEVSIIDRKVRKRKARSEKLNIRPRLLYLRKLLLDSKVSGFTRKVKKTRYTTDKYLGRRSQYIGVTKNNVHWQSLINVNRVKKYIGTFLNETEAARTYDLYALAMQGSESCLNFDYTPQEMLEAVEHFLEHNRVKLA</sequence>
<keyword evidence="4" id="KW-0804">Transcription</keyword>
<evidence type="ECO:0000313" key="7">
    <source>
        <dbReference type="EMBL" id="CAI2369706.1"/>
    </source>
</evidence>
<accession>A0AAD1UKU2</accession>
<evidence type="ECO:0000256" key="1">
    <source>
        <dbReference type="ARBA" id="ARBA00004123"/>
    </source>
</evidence>
<keyword evidence="8" id="KW-1185">Reference proteome</keyword>
<name>A0AAD1UKU2_EUPCR</name>
<dbReference type="Proteomes" id="UP001295684">
    <property type="component" value="Unassembled WGS sequence"/>
</dbReference>
<keyword evidence="2" id="KW-0805">Transcription regulation</keyword>
<evidence type="ECO:0000256" key="2">
    <source>
        <dbReference type="ARBA" id="ARBA00023015"/>
    </source>
</evidence>
<proteinExistence type="predicted"/>
<dbReference type="GO" id="GO:0003700">
    <property type="term" value="F:DNA-binding transcription factor activity"/>
    <property type="evidence" value="ECO:0007669"/>
    <property type="project" value="InterPro"/>
</dbReference>
<evidence type="ECO:0000256" key="3">
    <source>
        <dbReference type="ARBA" id="ARBA00023125"/>
    </source>
</evidence>
<dbReference type="SUPFAM" id="SSF54171">
    <property type="entry name" value="DNA-binding domain"/>
    <property type="match status" value="1"/>
</dbReference>
<keyword evidence="3" id="KW-0238">DNA-binding</keyword>
<dbReference type="InterPro" id="IPR016177">
    <property type="entry name" value="DNA-bd_dom_sf"/>
</dbReference>
<feature type="domain" description="AP2/ERF" evidence="6">
    <location>
        <begin position="166"/>
        <end position="227"/>
    </location>
</feature>
<evidence type="ECO:0000259" key="6">
    <source>
        <dbReference type="PROSITE" id="PS51032"/>
    </source>
</evidence>
<organism evidence="7 8">
    <name type="scientific">Euplotes crassus</name>
    <dbReference type="NCBI Taxonomy" id="5936"/>
    <lineage>
        <taxon>Eukaryota</taxon>
        <taxon>Sar</taxon>
        <taxon>Alveolata</taxon>
        <taxon>Ciliophora</taxon>
        <taxon>Intramacronucleata</taxon>
        <taxon>Spirotrichea</taxon>
        <taxon>Hypotrichia</taxon>
        <taxon>Euplotida</taxon>
        <taxon>Euplotidae</taxon>
        <taxon>Moneuplotes</taxon>
    </lineage>
</organism>
<evidence type="ECO:0000313" key="8">
    <source>
        <dbReference type="Proteomes" id="UP001295684"/>
    </source>
</evidence>